<dbReference type="Proteomes" id="UP000824209">
    <property type="component" value="Unassembled WGS sequence"/>
</dbReference>
<gene>
    <name evidence="2" type="ORF">H9943_07480</name>
</gene>
<organism evidence="2 3">
    <name type="scientific">Candidatus Ruthenibacterium avium</name>
    <dbReference type="NCBI Taxonomy" id="2838751"/>
    <lineage>
        <taxon>Bacteria</taxon>
        <taxon>Bacillati</taxon>
        <taxon>Bacillota</taxon>
        <taxon>Clostridia</taxon>
        <taxon>Eubacteriales</taxon>
        <taxon>Oscillospiraceae</taxon>
        <taxon>Ruthenibacterium</taxon>
    </lineage>
</organism>
<dbReference type="EMBL" id="DWYA01000061">
    <property type="protein sequence ID" value="HJB40222.1"/>
    <property type="molecule type" value="Genomic_DNA"/>
</dbReference>
<dbReference type="AlphaFoldDB" id="A0A9D2M2Z8"/>
<sequence>MKKWMLFMLAAGLAFGACGCTAEEPEAFEVVQSFEYHFYPEEYDEKYTEYQKIWTLQPDTDYQIEIQSGCQSGSLQIDVTDANTFQKQYTVSADAPCSKVIDLAENTSEAVSVEIKIEADTKGQVTAKLAAQ</sequence>
<comment type="caution">
    <text evidence="2">The sequence shown here is derived from an EMBL/GenBank/DDBJ whole genome shotgun (WGS) entry which is preliminary data.</text>
</comment>
<evidence type="ECO:0008006" key="4">
    <source>
        <dbReference type="Google" id="ProtNLM"/>
    </source>
</evidence>
<evidence type="ECO:0000256" key="1">
    <source>
        <dbReference type="SAM" id="SignalP"/>
    </source>
</evidence>
<feature type="signal peptide" evidence="1">
    <location>
        <begin position="1"/>
        <end position="22"/>
    </location>
</feature>
<evidence type="ECO:0000313" key="3">
    <source>
        <dbReference type="Proteomes" id="UP000824209"/>
    </source>
</evidence>
<protein>
    <recommendedName>
        <fullName evidence="4">Lipoprotein</fullName>
    </recommendedName>
</protein>
<accession>A0A9D2M2Z8</accession>
<feature type="chain" id="PRO_5038679531" description="Lipoprotein" evidence="1">
    <location>
        <begin position="23"/>
        <end position="132"/>
    </location>
</feature>
<dbReference type="PROSITE" id="PS51257">
    <property type="entry name" value="PROKAR_LIPOPROTEIN"/>
    <property type="match status" value="1"/>
</dbReference>
<reference evidence="2" key="1">
    <citation type="journal article" date="2021" name="PeerJ">
        <title>Extensive microbial diversity within the chicken gut microbiome revealed by metagenomics and culture.</title>
        <authorList>
            <person name="Gilroy R."/>
            <person name="Ravi A."/>
            <person name="Getino M."/>
            <person name="Pursley I."/>
            <person name="Horton D.L."/>
            <person name="Alikhan N.F."/>
            <person name="Baker D."/>
            <person name="Gharbi K."/>
            <person name="Hall N."/>
            <person name="Watson M."/>
            <person name="Adriaenssens E.M."/>
            <person name="Foster-Nyarko E."/>
            <person name="Jarju S."/>
            <person name="Secka A."/>
            <person name="Antonio M."/>
            <person name="Oren A."/>
            <person name="Chaudhuri R.R."/>
            <person name="La Ragione R."/>
            <person name="Hildebrand F."/>
            <person name="Pallen M.J."/>
        </authorList>
    </citation>
    <scope>NUCLEOTIDE SEQUENCE</scope>
    <source>
        <strain evidence="2">ChiBcec8-14828</strain>
    </source>
</reference>
<proteinExistence type="predicted"/>
<evidence type="ECO:0000313" key="2">
    <source>
        <dbReference type="EMBL" id="HJB40222.1"/>
    </source>
</evidence>
<reference evidence="2" key="2">
    <citation type="submission" date="2021-04" db="EMBL/GenBank/DDBJ databases">
        <authorList>
            <person name="Gilroy R."/>
        </authorList>
    </citation>
    <scope>NUCLEOTIDE SEQUENCE</scope>
    <source>
        <strain evidence="2">ChiBcec8-14828</strain>
    </source>
</reference>
<keyword evidence="1" id="KW-0732">Signal</keyword>
<name>A0A9D2M2Z8_9FIRM</name>